<dbReference type="SUPFAM" id="SSF103481">
    <property type="entry name" value="Multidrug resistance efflux transporter EmrE"/>
    <property type="match status" value="2"/>
</dbReference>
<feature type="transmembrane region" description="Helical" evidence="7">
    <location>
        <begin position="269"/>
        <end position="291"/>
    </location>
</feature>
<feature type="transmembrane region" description="Helical" evidence="7">
    <location>
        <begin position="153"/>
        <end position="172"/>
    </location>
</feature>
<dbReference type="AlphaFoldDB" id="A0A6V6Y273"/>
<gene>
    <name evidence="9" type="ORF">PEPNEM18_00794</name>
</gene>
<keyword evidence="10" id="KW-1185">Reference proteome</keyword>
<evidence type="ECO:0000256" key="6">
    <source>
        <dbReference type="ARBA" id="ARBA00023136"/>
    </source>
</evidence>
<evidence type="ECO:0000256" key="1">
    <source>
        <dbReference type="ARBA" id="ARBA00004651"/>
    </source>
</evidence>
<accession>A0A6V6Y273</accession>
<evidence type="ECO:0000256" key="3">
    <source>
        <dbReference type="ARBA" id="ARBA00022475"/>
    </source>
</evidence>
<protein>
    <submittedName>
        <fullName evidence="9">Putative membrane protein</fullName>
    </submittedName>
</protein>
<feature type="domain" description="EamA" evidence="8">
    <location>
        <begin position="10"/>
        <end position="140"/>
    </location>
</feature>
<keyword evidence="5 7" id="KW-1133">Transmembrane helix</keyword>
<dbReference type="InterPro" id="IPR037185">
    <property type="entry name" value="EmrE-like"/>
</dbReference>
<feature type="transmembrane region" description="Helical" evidence="7">
    <location>
        <begin position="38"/>
        <end position="57"/>
    </location>
</feature>
<comment type="similarity">
    <text evidence="2">Belongs to the EamA transporter family.</text>
</comment>
<feature type="transmembrane region" description="Helical" evidence="7">
    <location>
        <begin position="179"/>
        <end position="199"/>
    </location>
</feature>
<proteinExistence type="inferred from homology"/>
<keyword evidence="4 7" id="KW-0812">Transmembrane</keyword>
<name>A0A6V6Y273_9FIRM</name>
<feature type="transmembrane region" description="Helical" evidence="7">
    <location>
        <begin position="12"/>
        <end position="32"/>
    </location>
</feature>
<keyword evidence="6 7" id="KW-0472">Membrane</keyword>
<evidence type="ECO:0000256" key="7">
    <source>
        <dbReference type="SAM" id="Phobius"/>
    </source>
</evidence>
<organism evidence="9 10">
    <name type="scientific">Aedoeadaptatus nemausensis</name>
    <dbReference type="NCBI Taxonomy" id="2582829"/>
    <lineage>
        <taxon>Bacteria</taxon>
        <taxon>Bacillati</taxon>
        <taxon>Bacillota</taxon>
        <taxon>Tissierellia</taxon>
        <taxon>Tissierellales</taxon>
        <taxon>Peptoniphilaceae</taxon>
        <taxon>Aedoeadaptatus</taxon>
    </lineage>
</organism>
<dbReference type="PANTHER" id="PTHR42920">
    <property type="entry name" value="OS03G0707200 PROTEIN-RELATED"/>
    <property type="match status" value="1"/>
</dbReference>
<feature type="transmembrane region" description="Helical" evidence="7">
    <location>
        <begin position="69"/>
        <end position="90"/>
    </location>
</feature>
<dbReference type="RefSeq" id="WP_180499470.1">
    <property type="nucleotide sequence ID" value="NZ_CAIJCS010000016.1"/>
</dbReference>
<evidence type="ECO:0000256" key="4">
    <source>
        <dbReference type="ARBA" id="ARBA00022692"/>
    </source>
</evidence>
<evidence type="ECO:0000313" key="9">
    <source>
        <dbReference type="EMBL" id="CAC9928805.1"/>
    </source>
</evidence>
<dbReference type="Proteomes" id="UP000586454">
    <property type="component" value="Unassembled WGS sequence"/>
</dbReference>
<evidence type="ECO:0000256" key="5">
    <source>
        <dbReference type="ARBA" id="ARBA00022989"/>
    </source>
</evidence>
<reference evidence="9 10" key="1">
    <citation type="submission" date="2020-06" db="EMBL/GenBank/DDBJ databases">
        <authorList>
            <person name="Criscuolo A."/>
        </authorList>
    </citation>
    <scope>NUCLEOTIDE SEQUENCE [LARGE SCALE GENOMIC DNA]</scope>
    <source>
        <strain evidence="9">1804121828</strain>
    </source>
</reference>
<comment type="subcellular location">
    <subcellularLocation>
        <location evidence="1">Cell membrane</location>
        <topology evidence="1">Multi-pass membrane protein</topology>
    </subcellularLocation>
</comment>
<keyword evidence="3" id="KW-1003">Cell membrane</keyword>
<dbReference type="EMBL" id="CAIJCS010000016">
    <property type="protein sequence ID" value="CAC9928805.1"/>
    <property type="molecule type" value="Genomic_DNA"/>
</dbReference>
<feature type="domain" description="EamA" evidence="8">
    <location>
        <begin position="149"/>
        <end position="284"/>
    </location>
</feature>
<dbReference type="GO" id="GO:0005886">
    <property type="term" value="C:plasma membrane"/>
    <property type="evidence" value="ECO:0007669"/>
    <property type="project" value="UniProtKB-SubCell"/>
</dbReference>
<dbReference type="PANTHER" id="PTHR42920:SF5">
    <property type="entry name" value="EAMA DOMAIN-CONTAINING PROTEIN"/>
    <property type="match status" value="1"/>
</dbReference>
<feature type="transmembrane region" description="Helical" evidence="7">
    <location>
        <begin position="244"/>
        <end position="263"/>
    </location>
</feature>
<sequence>MIKGLSGEAKAELLLFVLAMIWGGSFVAAKFSMTSFDPYYVCLLRYGLGFLVLWFLFPKERKKLDKPTLIGGLEVGILLGVGTAFQMVGLKYTTPANQTFIIVSYVITVPLLNYIITKVRPGGHILVAAVFTVIGVGFLTLGPGTGFNIGDGMTFIMALLFAFQILCIDHWMPKVTSSIMFTAAQFFAATVISIILFFINGRTMYTGEITAGAITGIIYIVILNTVVAYVIQNYAQRDASPDKSALIISSESLFGTFAAYFFAGESFPPKKIVGCVLILIGQFIAQVLPALKKMRRKRRAIDKV</sequence>
<evidence type="ECO:0000259" key="8">
    <source>
        <dbReference type="Pfam" id="PF00892"/>
    </source>
</evidence>
<evidence type="ECO:0000313" key="10">
    <source>
        <dbReference type="Proteomes" id="UP000586454"/>
    </source>
</evidence>
<comment type="caution">
    <text evidence="9">The sequence shown here is derived from an EMBL/GenBank/DDBJ whole genome shotgun (WGS) entry which is preliminary data.</text>
</comment>
<feature type="transmembrane region" description="Helical" evidence="7">
    <location>
        <begin position="211"/>
        <end position="232"/>
    </location>
</feature>
<evidence type="ECO:0000256" key="2">
    <source>
        <dbReference type="ARBA" id="ARBA00007362"/>
    </source>
</evidence>
<feature type="transmembrane region" description="Helical" evidence="7">
    <location>
        <begin position="96"/>
        <end position="116"/>
    </location>
</feature>
<dbReference type="InterPro" id="IPR000620">
    <property type="entry name" value="EamA_dom"/>
</dbReference>
<dbReference type="InterPro" id="IPR051258">
    <property type="entry name" value="Diverse_Substrate_Transporter"/>
</dbReference>
<feature type="transmembrane region" description="Helical" evidence="7">
    <location>
        <begin position="123"/>
        <end position="141"/>
    </location>
</feature>
<dbReference type="Pfam" id="PF00892">
    <property type="entry name" value="EamA"/>
    <property type="match status" value="2"/>
</dbReference>